<proteinExistence type="predicted"/>
<organism evidence="3 4">
    <name type="scientific">Clostridium uliginosum</name>
    <dbReference type="NCBI Taxonomy" id="119641"/>
    <lineage>
        <taxon>Bacteria</taxon>
        <taxon>Bacillati</taxon>
        <taxon>Bacillota</taxon>
        <taxon>Clostridia</taxon>
        <taxon>Eubacteriales</taxon>
        <taxon>Clostridiaceae</taxon>
        <taxon>Clostridium</taxon>
    </lineage>
</organism>
<keyword evidence="1" id="KW-0812">Transmembrane</keyword>
<keyword evidence="1" id="KW-0472">Membrane</keyword>
<dbReference type="OrthoDB" id="59888at2"/>
<feature type="transmembrane region" description="Helical" evidence="1">
    <location>
        <begin position="28"/>
        <end position="48"/>
    </location>
</feature>
<dbReference type="RefSeq" id="WP_090088560.1">
    <property type="nucleotide sequence ID" value="NZ_FOMG01000002.1"/>
</dbReference>
<feature type="domain" description="AB hydrolase-1" evidence="2">
    <location>
        <begin position="85"/>
        <end position="194"/>
    </location>
</feature>
<evidence type="ECO:0000256" key="1">
    <source>
        <dbReference type="SAM" id="Phobius"/>
    </source>
</evidence>
<dbReference type="InterPro" id="IPR029058">
    <property type="entry name" value="AB_hydrolase_fold"/>
</dbReference>
<accession>A0A1I1ICY7</accession>
<dbReference type="InterPro" id="IPR000073">
    <property type="entry name" value="AB_hydrolase_1"/>
</dbReference>
<keyword evidence="3" id="KW-0378">Hydrolase</keyword>
<dbReference type="AlphaFoldDB" id="A0A1I1ICY7"/>
<keyword evidence="4" id="KW-1185">Reference proteome</keyword>
<gene>
    <name evidence="3" type="ORF">SAMN05421842_102239</name>
</gene>
<name>A0A1I1ICY7_9CLOT</name>
<dbReference type="Pfam" id="PF00561">
    <property type="entry name" value="Abhydrolase_1"/>
    <property type="match status" value="1"/>
</dbReference>
<protein>
    <submittedName>
        <fullName evidence="3">Alpha/beta hydrolase fold</fullName>
    </submittedName>
</protein>
<dbReference type="EMBL" id="FOMG01000002">
    <property type="protein sequence ID" value="SFC34116.1"/>
    <property type="molecule type" value="Genomic_DNA"/>
</dbReference>
<dbReference type="STRING" id="119641.SAMN05421842_102239"/>
<dbReference type="Gene3D" id="3.40.50.1820">
    <property type="entry name" value="alpha/beta hydrolase"/>
    <property type="match status" value="1"/>
</dbReference>
<dbReference type="InterPro" id="IPR052370">
    <property type="entry name" value="Meta-cleavage_hydrolase"/>
</dbReference>
<dbReference type="PANTHER" id="PTHR43139:SF52">
    <property type="entry name" value="SI:DKEY-122A22.2"/>
    <property type="match status" value="1"/>
</dbReference>
<dbReference type="Proteomes" id="UP000199263">
    <property type="component" value="Unassembled WGS sequence"/>
</dbReference>
<keyword evidence="1" id="KW-1133">Transmembrane helix</keyword>
<reference evidence="3 4" key="1">
    <citation type="submission" date="2016-10" db="EMBL/GenBank/DDBJ databases">
        <authorList>
            <person name="de Groot N.N."/>
        </authorList>
    </citation>
    <scope>NUCLEOTIDE SEQUENCE [LARGE SCALE GENOMIC DNA]</scope>
    <source>
        <strain evidence="3 4">DSM 12992</strain>
    </source>
</reference>
<dbReference type="SUPFAM" id="SSF53474">
    <property type="entry name" value="alpha/beta-Hydrolases"/>
    <property type="match status" value="1"/>
</dbReference>
<evidence type="ECO:0000313" key="4">
    <source>
        <dbReference type="Proteomes" id="UP000199263"/>
    </source>
</evidence>
<sequence length="334" mass="37901">MNLLSHSNGLHRIKPRKFSFFEICKRTLIVILGLLIIGFLTQVISNFMSSEKIKANLKYVRIEGKKLEYKIRGTGAYTIVFDGSIGTNIYQWDEICKSLEGNADVKTFVYNRKGYGFSDDGEQRSPSEQAEDLRALLRKAGASEPYIFVGEEYGSLIATNFEMKYPELVAGMVLINPLSEAEITNKEYSKAIKLKYYKSELEFIGSNFYLTTICDKLGIIEKNKIFEENIPNGALEEFNVHKNNKSYRKAVSDEVKNLYKNNSHSQSEGMLKGKPLYIITNNLEEQLKELGEESMTTVYETAVSDSPYAMIDNESVINAINNTVKKVKKIEKSS</sequence>
<evidence type="ECO:0000313" key="3">
    <source>
        <dbReference type="EMBL" id="SFC34116.1"/>
    </source>
</evidence>
<dbReference type="PANTHER" id="PTHR43139">
    <property type="entry name" value="SI:DKEY-122A22.2"/>
    <property type="match status" value="1"/>
</dbReference>
<dbReference type="GO" id="GO:0016787">
    <property type="term" value="F:hydrolase activity"/>
    <property type="evidence" value="ECO:0007669"/>
    <property type="project" value="UniProtKB-KW"/>
</dbReference>
<evidence type="ECO:0000259" key="2">
    <source>
        <dbReference type="Pfam" id="PF00561"/>
    </source>
</evidence>